<sequence length="781" mass="87955">MDFRKKLLTLAFTFASMAGIAGLSPAQAQVKPESLALIPQPVKLTTQKGSFLVQPATKIYVDPKNEDLLRVGEFLAQHIEQSIGHKPELLQKKPKKKDTNLIYLTLATENDTLGSEGYTLSVNPSRITLAAKKANGTFVGIQTVRQLLPAKKTSQSALIPALQIVDKPRYTWRGMHLDVTRHFFPVEFVKQYIDYLAMHKMNTFHWHLTDDQGWRIEIKKHPKLTEVGAWRDSTLIGHYWDLPQTYKKQRHGGYYTQEQIKEVVAYAHDRFINVVPEIEMPGHALAALTAYPELSCSGGPHKVESKWGIFPDIFCAGNEQSFTFLEDVLTEVMDLFPSKIIHIGGDEAPKTRWKQCPKCQKRIADQGLKDEHELQSYFIQRIEKFMNKHGRTIIGWDEILEGGLAPNAYVMSWRGTKGSIAAAKQKHYVVMSPGTHLYFDHYQGERDLEPVAIHGYSTLEKVYGFEPTPAELSAEEKKYILGAQANVWTEYIPTTEHVEYMVFPRIAALSEVLWLPAKQKDWKSFQSRMQEQYKRYEAMGINYSKSAFNVRQQLQVDTASGVARVTFATEAANVKLHYTLDGSEPTVRSQVYNGTFALSKTATIKAGAFVEGKLAGKVSTKTYEAHKALVKPVTLVTPPHQSFDNKPKMVNGLNGSTDQYDGHWTGFLGTDMEAIIDLQKVQPITRLSTSFMQNIGYRIFLPTQVEYAVSGDGKNYTTVDVITNPNPLDAEGIMTHEVATTIPLTRARYVKVTAKNVGVSPEKYPSAGQKTWLMVDEIVVE</sequence>
<dbReference type="PANTHER" id="PTHR22600">
    <property type="entry name" value="BETA-HEXOSAMINIDASE"/>
    <property type="match status" value="1"/>
</dbReference>
<accession>A0ABR7XEE7</accession>
<keyword evidence="10" id="KW-1185">Reference proteome</keyword>
<dbReference type="EC" id="3.2.1.52" evidence="3"/>
<dbReference type="Pfam" id="PF02838">
    <property type="entry name" value="Glyco_hydro_20b"/>
    <property type="match status" value="1"/>
</dbReference>
<comment type="caution">
    <text evidence="9">The sequence shown here is derived from an EMBL/GenBank/DDBJ whole genome shotgun (WGS) entry which is preliminary data.</text>
</comment>
<dbReference type="Proteomes" id="UP000625551">
    <property type="component" value="Unassembled WGS sequence"/>
</dbReference>
<dbReference type="RefSeq" id="WP_191182824.1">
    <property type="nucleotide sequence ID" value="NZ_JACXAJ010000002.1"/>
</dbReference>
<keyword evidence="4" id="KW-0378">Hydrolase</keyword>
<evidence type="ECO:0000259" key="8">
    <source>
        <dbReference type="Pfam" id="PF02838"/>
    </source>
</evidence>
<dbReference type="PRINTS" id="PR00738">
    <property type="entry name" value="GLHYDRLASE20"/>
</dbReference>
<dbReference type="InterPro" id="IPR008979">
    <property type="entry name" value="Galactose-bd-like_sf"/>
</dbReference>
<dbReference type="PANTHER" id="PTHR22600:SF57">
    <property type="entry name" value="BETA-N-ACETYLHEXOSAMINIDASE"/>
    <property type="match status" value="1"/>
</dbReference>
<name>A0ABR7XEE7_9BACT</name>
<evidence type="ECO:0000256" key="2">
    <source>
        <dbReference type="ARBA" id="ARBA00006285"/>
    </source>
</evidence>
<dbReference type="CDD" id="cd06563">
    <property type="entry name" value="GH20_chitobiase-like"/>
    <property type="match status" value="1"/>
</dbReference>
<keyword evidence="6" id="KW-0732">Signal</keyword>
<evidence type="ECO:0000256" key="4">
    <source>
        <dbReference type="ARBA" id="ARBA00022801"/>
    </source>
</evidence>
<gene>
    <name evidence="9" type="ORF">H9Q13_05745</name>
</gene>
<dbReference type="InterPro" id="IPR025705">
    <property type="entry name" value="Beta_hexosaminidase_sua/sub"/>
</dbReference>
<protein>
    <recommendedName>
        <fullName evidence="3">beta-N-acetylhexosaminidase</fullName>
        <ecNumber evidence="3">3.2.1.52</ecNumber>
    </recommendedName>
</protein>
<dbReference type="InterPro" id="IPR015883">
    <property type="entry name" value="Glyco_hydro_20_cat"/>
</dbReference>
<dbReference type="InterPro" id="IPR026876">
    <property type="entry name" value="Fn3_assoc_repeat"/>
</dbReference>
<comment type="catalytic activity">
    <reaction evidence="1">
        <text>Hydrolysis of terminal non-reducing N-acetyl-D-hexosamine residues in N-acetyl-beta-D-hexosaminides.</text>
        <dbReference type="EC" id="3.2.1.52"/>
    </reaction>
</comment>
<dbReference type="EMBL" id="JACXAJ010000002">
    <property type="protein sequence ID" value="MBD1396662.1"/>
    <property type="molecule type" value="Genomic_DNA"/>
</dbReference>
<feature type="signal peptide" evidence="6">
    <location>
        <begin position="1"/>
        <end position="28"/>
    </location>
</feature>
<keyword evidence="5" id="KW-0326">Glycosidase</keyword>
<feature type="domain" description="Glycoside hydrolase family 20 catalytic" evidence="7">
    <location>
        <begin position="170"/>
        <end position="515"/>
    </location>
</feature>
<evidence type="ECO:0000313" key="9">
    <source>
        <dbReference type="EMBL" id="MBD1396662.1"/>
    </source>
</evidence>
<dbReference type="Gene3D" id="3.20.20.80">
    <property type="entry name" value="Glycosidases"/>
    <property type="match status" value="1"/>
</dbReference>
<dbReference type="SUPFAM" id="SSF49785">
    <property type="entry name" value="Galactose-binding domain-like"/>
    <property type="match status" value="1"/>
</dbReference>
<feature type="domain" description="Beta-hexosaminidase bacterial type N-terminal" evidence="8">
    <location>
        <begin position="36"/>
        <end position="166"/>
    </location>
</feature>
<evidence type="ECO:0000313" key="10">
    <source>
        <dbReference type="Proteomes" id="UP000625551"/>
    </source>
</evidence>
<dbReference type="Pfam" id="PF13287">
    <property type="entry name" value="Fn3_assoc"/>
    <property type="match status" value="1"/>
</dbReference>
<dbReference type="InterPro" id="IPR017853">
    <property type="entry name" value="GH"/>
</dbReference>
<evidence type="ECO:0000256" key="6">
    <source>
        <dbReference type="SAM" id="SignalP"/>
    </source>
</evidence>
<dbReference type="InterPro" id="IPR029018">
    <property type="entry name" value="Hex-like_dom2"/>
</dbReference>
<evidence type="ECO:0000256" key="1">
    <source>
        <dbReference type="ARBA" id="ARBA00001231"/>
    </source>
</evidence>
<evidence type="ECO:0000256" key="3">
    <source>
        <dbReference type="ARBA" id="ARBA00012663"/>
    </source>
</evidence>
<dbReference type="Pfam" id="PF00728">
    <property type="entry name" value="Glyco_hydro_20"/>
    <property type="match status" value="1"/>
</dbReference>
<dbReference type="SUPFAM" id="SSF55545">
    <property type="entry name" value="beta-N-acetylhexosaminidase-like domain"/>
    <property type="match status" value="1"/>
</dbReference>
<dbReference type="SUPFAM" id="SSF51445">
    <property type="entry name" value="(Trans)glycosidases"/>
    <property type="match status" value="1"/>
</dbReference>
<reference evidence="9 10" key="1">
    <citation type="submission" date="2020-09" db="EMBL/GenBank/DDBJ databases">
        <title>Genome sequencing and assembly of Pontibacter sp.</title>
        <authorList>
            <person name="Chhetri G."/>
        </authorList>
    </citation>
    <scope>NUCLEOTIDE SEQUENCE [LARGE SCALE GENOMIC DNA]</scope>
    <source>
        <strain evidence="9 10">JH31</strain>
    </source>
</reference>
<evidence type="ECO:0000259" key="7">
    <source>
        <dbReference type="Pfam" id="PF00728"/>
    </source>
</evidence>
<dbReference type="Gene3D" id="2.60.120.260">
    <property type="entry name" value="Galactose-binding domain-like"/>
    <property type="match status" value="1"/>
</dbReference>
<feature type="chain" id="PRO_5046855517" description="beta-N-acetylhexosaminidase" evidence="6">
    <location>
        <begin position="29"/>
        <end position="781"/>
    </location>
</feature>
<comment type="similarity">
    <text evidence="2">Belongs to the glycosyl hydrolase 20 family.</text>
</comment>
<evidence type="ECO:0000256" key="5">
    <source>
        <dbReference type="ARBA" id="ARBA00023295"/>
    </source>
</evidence>
<dbReference type="Gene3D" id="3.30.379.10">
    <property type="entry name" value="Chitobiase/beta-hexosaminidase domain 2-like"/>
    <property type="match status" value="1"/>
</dbReference>
<proteinExistence type="inferred from homology"/>
<organism evidence="9 10">
    <name type="scientific">Pontibacter aquaedesilientis</name>
    <dbReference type="NCBI Taxonomy" id="2766980"/>
    <lineage>
        <taxon>Bacteria</taxon>
        <taxon>Pseudomonadati</taxon>
        <taxon>Bacteroidota</taxon>
        <taxon>Cytophagia</taxon>
        <taxon>Cytophagales</taxon>
        <taxon>Hymenobacteraceae</taxon>
        <taxon>Pontibacter</taxon>
    </lineage>
</organism>
<dbReference type="InterPro" id="IPR015882">
    <property type="entry name" value="HEX_bac_N"/>
</dbReference>